<protein>
    <recommendedName>
        <fullName evidence="4">Restriction endonuclease</fullName>
    </recommendedName>
</protein>
<evidence type="ECO:0000256" key="1">
    <source>
        <dbReference type="SAM" id="MobiDB-lite"/>
    </source>
</evidence>
<reference evidence="2 3" key="1">
    <citation type="submission" date="2020-08" db="EMBL/GenBank/DDBJ databases">
        <title>Genomic Encyclopedia of Type Strains, Phase IV (KMG-IV): sequencing the most valuable type-strain genomes for metagenomic binning, comparative biology and taxonomic classification.</title>
        <authorList>
            <person name="Goeker M."/>
        </authorList>
    </citation>
    <scope>NUCLEOTIDE SEQUENCE [LARGE SCALE GENOMIC DNA]</scope>
    <source>
        <strain evidence="2 3">DSM 101791</strain>
    </source>
</reference>
<dbReference type="EMBL" id="JACHFN010000025">
    <property type="protein sequence ID" value="MBB5236295.1"/>
    <property type="molecule type" value="Genomic_DNA"/>
</dbReference>
<name>A0A7W8GIR8_9DEIO</name>
<gene>
    <name evidence="2" type="ORF">HNQ09_003769</name>
</gene>
<sequence length="248" mass="27701">MFETFPIPASIERDLLTFFQKQEAFPLAAVKSRPKKGTDEARYKAELSKHYGVYVLYYTGESALYRAISERNREELIKPIYVGKAVSPGSRTGGQQDTPAQEEGEIGKEEVSLAAAQAALDADAPASPSNNLFKRLNEHAGNIRKASTTLQVEDFQVRVIPMADALVQWAEATMIKRLKPIWNAEISGFGNHNPGKGRYEQARSIWDQLHPGRAWAERMANLATYDEARLREVIGRSLTVDLRPPEGK</sequence>
<evidence type="ECO:0000313" key="3">
    <source>
        <dbReference type="Proteomes" id="UP000525389"/>
    </source>
</evidence>
<feature type="region of interest" description="Disordered" evidence="1">
    <location>
        <begin position="88"/>
        <end position="108"/>
    </location>
</feature>
<feature type="compositionally biased region" description="Polar residues" evidence="1">
    <location>
        <begin position="89"/>
        <end position="99"/>
    </location>
</feature>
<organism evidence="2 3">
    <name type="scientific">Deinococcus budaensis</name>
    <dbReference type="NCBI Taxonomy" id="1665626"/>
    <lineage>
        <taxon>Bacteria</taxon>
        <taxon>Thermotogati</taxon>
        <taxon>Deinococcota</taxon>
        <taxon>Deinococci</taxon>
        <taxon>Deinococcales</taxon>
        <taxon>Deinococcaceae</taxon>
        <taxon>Deinococcus</taxon>
    </lineage>
</organism>
<accession>A0A7W8GIR8</accession>
<evidence type="ECO:0008006" key="4">
    <source>
        <dbReference type="Google" id="ProtNLM"/>
    </source>
</evidence>
<dbReference type="Pfam" id="PF09517">
    <property type="entry name" value="RE_Eco29kI"/>
    <property type="match status" value="2"/>
</dbReference>
<proteinExistence type="predicted"/>
<dbReference type="Proteomes" id="UP000525389">
    <property type="component" value="Unassembled WGS sequence"/>
</dbReference>
<keyword evidence="3" id="KW-1185">Reference proteome</keyword>
<evidence type="ECO:0000313" key="2">
    <source>
        <dbReference type="EMBL" id="MBB5236295.1"/>
    </source>
</evidence>
<dbReference type="AlphaFoldDB" id="A0A7W8GIR8"/>
<dbReference type="InterPro" id="IPR018575">
    <property type="entry name" value="Restrct_endonuc_II_Eco29kI"/>
</dbReference>
<dbReference type="RefSeq" id="WP_184032030.1">
    <property type="nucleotide sequence ID" value="NZ_JACHFN010000025.1"/>
</dbReference>
<comment type="caution">
    <text evidence="2">The sequence shown here is derived from an EMBL/GenBank/DDBJ whole genome shotgun (WGS) entry which is preliminary data.</text>
</comment>